<evidence type="ECO:0000256" key="5">
    <source>
        <dbReference type="ARBA" id="ARBA00012257"/>
    </source>
</evidence>
<dbReference type="GO" id="GO:0051997">
    <property type="term" value="F:2-oxo-4-hydroxy-4-carboxy-5-ureidoimidazoline decarboxylase activity"/>
    <property type="evidence" value="ECO:0007669"/>
    <property type="project" value="UniProtKB-EC"/>
</dbReference>
<evidence type="ECO:0000256" key="4">
    <source>
        <dbReference type="ARBA" id="ARBA00005793"/>
    </source>
</evidence>
<dbReference type="GO" id="GO:0006144">
    <property type="term" value="P:purine nucleobase metabolic process"/>
    <property type="evidence" value="ECO:0007669"/>
    <property type="project" value="UniProtKB-KW"/>
</dbReference>
<protein>
    <recommendedName>
        <fullName evidence="5">2-oxo-4-hydroxy-4-carboxy-5-ureidoimidazoline decarboxylase</fullName>
        <ecNumber evidence="5">4.1.1.97</ecNumber>
    </recommendedName>
    <alternativeName>
        <fullName evidence="10">Parahox neighbor</fullName>
    </alternativeName>
    <alternativeName>
        <fullName evidence="9">Ureidoimidazoline (2-oxo-4-hydroxy-4-carboxy-5-) decarboxylase</fullName>
    </alternativeName>
</protein>
<comment type="caution">
    <text evidence="13">The sequence shown here is derived from an EMBL/GenBank/DDBJ whole genome shotgun (WGS) entry which is preliminary data.</text>
</comment>
<accession>A0A6A4KJY4</accession>
<comment type="function">
    <text evidence="2">Catalyzes the stereoselective decarboxylation of 2-oxo-4-hydroxy-4-carboxy-5-ureidoimidazoline (OHCU) to (S)-allantoin.</text>
</comment>
<evidence type="ECO:0000259" key="12">
    <source>
        <dbReference type="Pfam" id="PF09349"/>
    </source>
</evidence>
<feature type="domain" description="Oxo-4-hydroxy-4-carboxy-5-ureidoimidazoline decarboxylase" evidence="12">
    <location>
        <begin position="3"/>
        <end position="107"/>
    </location>
</feature>
<dbReference type="EC" id="4.1.1.97" evidence="5"/>
<evidence type="ECO:0000313" key="13">
    <source>
        <dbReference type="EMBL" id="KAF6216471.1"/>
    </source>
</evidence>
<keyword evidence="7" id="KW-0210">Decarboxylase</keyword>
<comment type="pathway">
    <text evidence="3">Purine metabolism; urate degradation; (S)-allantoin from urate: step 3/3.</text>
</comment>
<evidence type="ECO:0000256" key="9">
    <source>
        <dbReference type="ARBA" id="ARBA00030624"/>
    </source>
</evidence>
<feature type="region of interest" description="Disordered" evidence="11">
    <location>
        <begin position="17"/>
        <end position="37"/>
    </location>
</feature>
<sequence>MDRLDLSVKRQILVSHPMLGSKSSMTEESTKEQQSAGLRNLGDSEADLLSEFNRKYYDKFGFPYIICVKETTKNKILSDIQQRYKNDLETEILKGIEEVKKIAKHRIMELVA</sequence>
<evidence type="ECO:0000256" key="1">
    <source>
        <dbReference type="ARBA" id="ARBA00001163"/>
    </source>
</evidence>
<evidence type="ECO:0000313" key="14">
    <source>
        <dbReference type="Proteomes" id="UP000466442"/>
    </source>
</evidence>
<dbReference type="NCBIfam" id="TIGR03164">
    <property type="entry name" value="UHCUDC"/>
    <property type="match status" value="1"/>
</dbReference>
<dbReference type="InterPro" id="IPR036778">
    <property type="entry name" value="OHCU_decarboxylase_sf"/>
</dbReference>
<dbReference type="Pfam" id="PF09349">
    <property type="entry name" value="OHCU_decarbox"/>
    <property type="match status" value="1"/>
</dbReference>
<proteinExistence type="inferred from homology"/>
<keyword evidence="6" id="KW-0659">Purine metabolism</keyword>
<reference evidence="13" key="1">
    <citation type="journal article" date="2021" name="Mol. Ecol. Resour.">
        <title>Apolygus lucorum genome provides insights into omnivorousness and mesophyll feeding.</title>
        <authorList>
            <person name="Liu Y."/>
            <person name="Liu H."/>
            <person name="Wang H."/>
            <person name="Huang T."/>
            <person name="Liu B."/>
            <person name="Yang B."/>
            <person name="Yin L."/>
            <person name="Li B."/>
            <person name="Zhang Y."/>
            <person name="Zhang S."/>
            <person name="Jiang F."/>
            <person name="Zhang X."/>
            <person name="Ren Y."/>
            <person name="Wang B."/>
            <person name="Wang S."/>
            <person name="Lu Y."/>
            <person name="Wu K."/>
            <person name="Fan W."/>
            <person name="Wang G."/>
        </authorList>
    </citation>
    <scope>NUCLEOTIDE SEQUENCE</scope>
    <source>
        <strain evidence="13">12Hb</strain>
    </source>
</reference>
<evidence type="ECO:0000256" key="11">
    <source>
        <dbReference type="SAM" id="MobiDB-lite"/>
    </source>
</evidence>
<dbReference type="Gene3D" id="1.10.3330.10">
    <property type="entry name" value="Oxo-4-hydroxy-4-carboxy-5-ureidoimidazoline decarboxylase"/>
    <property type="match status" value="1"/>
</dbReference>
<dbReference type="GO" id="GO:0005777">
    <property type="term" value="C:peroxisome"/>
    <property type="evidence" value="ECO:0007669"/>
    <property type="project" value="TreeGrafter"/>
</dbReference>
<keyword evidence="8" id="KW-0456">Lyase</keyword>
<evidence type="ECO:0000256" key="10">
    <source>
        <dbReference type="ARBA" id="ARBA00032116"/>
    </source>
</evidence>
<dbReference type="GO" id="GO:0019628">
    <property type="term" value="P:urate catabolic process"/>
    <property type="evidence" value="ECO:0007669"/>
    <property type="project" value="UniProtKB-UniPathway"/>
</dbReference>
<evidence type="ECO:0000256" key="3">
    <source>
        <dbReference type="ARBA" id="ARBA00004754"/>
    </source>
</evidence>
<gene>
    <name evidence="13" type="ORF">GE061_000813</name>
</gene>
<comment type="catalytic activity">
    <reaction evidence="1">
        <text>5-hydroxy-2-oxo-4-ureido-2,5-dihydro-1H-imidazole-5-carboxylate + H(+) = (S)-allantoin + CO2</text>
        <dbReference type="Rhea" id="RHEA:26301"/>
        <dbReference type="ChEBI" id="CHEBI:15378"/>
        <dbReference type="ChEBI" id="CHEBI:15678"/>
        <dbReference type="ChEBI" id="CHEBI:16526"/>
        <dbReference type="ChEBI" id="CHEBI:58639"/>
        <dbReference type="EC" id="4.1.1.97"/>
    </reaction>
</comment>
<evidence type="ECO:0000256" key="8">
    <source>
        <dbReference type="ARBA" id="ARBA00023239"/>
    </source>
</evidence>
<name>A0A6A4KJY4_APOLU</name>
<comment type="similarity">
    <text evidence="4">Belongs to the OHCU decarboxylase family.</text>
</comment>
<dbReference type="InterPro" id="IPR017580">
    <property type="entry name" value="OHCU_decarboxylase-1"/>
</dbReference>
<dbReference type="AlphaFoldDB" id="A0A6A4KJY4"/>
<dbReference type="SUPFAM" id="SSF158694">
    <property type="entry name" value="UraD-Like"/>
    <property type="match status" value="1"/>
</dbReference>
<evidence type="ECO:0000256" key="2">
    <source>
        <dbReference type="ARBA" id="ARBA00002506"/>
    </source>
</evidence>
<evidence type="ECO:0000256" key="7">
    <source>
        <dbReference type="ARBA" id="ARBA00022793"/>
    </source>
</evidence>
<dbReference type="EMBL" id="WIXP02000001">
    <property type="protein sequence ID" value="KAF6216471.1"/>
    <property type="molecule type" value="Genomic_DNA"/>
</dbReference>
<dbReference type="Proteomes" id="UP000466442">
    <property type="component" value="Linkage Group LG1"/>
</dbReference>
<organism evidence="13 14">
    <name type="scientific">Apolygus lucorum</name>
    <name type="common">Small green plant bug</name>
    <name type="synonym">Lygocoris lucorum</name>
    <dbReference type="NCBI Taxonomy" id="248454"/>
    <lineage>
        <taxon>Eukaryota</taxon>
        <taxon>Metazoa</taxon>
        <taxon>Ecdysozoa</taxon>
        <taxon>Arthropoda</taxon>
        <taxon>Hexapoda</taxon>
        <taxon>Insecta</taxon>
        <taxon>Pterygota</taxon>
        <taxon>Neoptera</taxon>
        <taxon>Paraneoptera</taxon>
        <taxon>Hemiptera</taxon>
        <taxon>Heteroptera</taxon>
        <taxon>Panheteroptera</taxon>
        <taxon>Cimicomorpha</taxon>
        <taxon>Miridae</taxon>
        <taxon>Mirini</taxon>
        <taxon>Apolygus</taxon>
    </lineage>
</organism>
<feature type="compositionally biased region" description="Low complexity" evidence="11">
    <location>
        <begin position="21"/>
        <end position="35"/>
    </location>
</feature>
<dbReference type="PANTHER" id="PTHR43466">
    <property type="entry name" value="2-OXO-4-HYDROXY-4-CARBOXY-5-UREIDOIMIDAZOLINE DECARBOXYLASE-RELATED"/>
    <property type="match status" value="1"/>
</dbReference>
<evidence type="ECO:0000256" key="6">
    <source>
        <dbReference type="ARBA" id="ARBA00022631"/>
    </source>
</evidence>
<keyword evidence="14" id="KW-1185">Reference proteome</keyword>
<dbReference type="GO" id="GO:0000255">
    <property type="term" value="P:allantoin metabolic process"/>
    <property type="evidence" value="ECO:0007669"/>
    <property type="project" value="InterPro"/>
</dbReference>
<dbReference type="OrthoDB" id="9970124at2759"/>
<dbReference type="InterPro" id="IPR018020">
    <property type="entry name" value="OHCU_decarboxylase"/>
</dbReference>
<dbReference type="PANTHER" id="PTHR43466:SF1">
    <property type="entry name" value="2-OXO-4-HYDROXY-4-CARBOXY-5-UREIDOIMIDAZOLINE DECARBOXYLASE-RELATED"/>
    <property type="match status" value="1"/>
</dbReference>
<dbReference type="UniPathway" id="UPA00394">
    <property type="reaction ID" value="UER00652"/>
</dbReference>